<gene>
    <name evidence="1" type="ORF">CLI71_06310</name>
</gene>
<name>A0A2A6EFI5_PREIN</name>
<protein>
    <submittedName>
        <fullName evidence="1">Uncharacterized protein</fullName>
    </submittedName>
</protein>
<dbReference type="EMBL" id="NSLY01000014">
    <property type="protein sequence ID" value="PDP60232.1"/>
    <property type="molecule type" value="Genomic_DNA"/>
</dbReference>
<proteinExistence type="predicted"/>
<dbReference type="Proteomes" id="UP000219058">
    <property type="component" value="Unassembled WGS sequence"/>
</dbReference>
<organism evidence="1 2">
    <name type="scientific">Prevotella intermedia</name>
    <dbReference type="NCBI Taxonomy" id="28131"/>
    <lineage>
        <taxon>Bacteria</taxon>
        <taxon>Pseudomonadati</taxon>
        <taxon>Bacteroidota</taxon>
        <taxon>Bacteroidia</taxon>
        <taxon>Bacteroidales</taxon>
        <taxon>Prevotellaceae</taxon>
        <taxon>Prevotella</taxon>
    </lineage>
</organism>
<evidence type="ECO:0000313" key="2">
    <source>
        <dbReference type="Proteomes" id="UP000219058"/>
    </source>
</evidence>
<reference evidence="1 2" key="1">
    <citation type="submission" date="2017-09" db="EMBL/GenBank/DDBJ databases">
        <title>Phase variable restriction modification systems are present in the genome sequences of periodontal pathogens Prevotella intermedia, Tannerella forsythia and Porphyromonas gingivalis.</title>
        <authorList>
            <person name="Haigh R.D."/>
            <person name="Crawford L."/>
            <person name="Ralph J."/>
            <person name="Wanford J."/>
            <person name="Vartoukian S.R."/>
            <person name="Hijazib K."/>
            <person name="Wade W."/>
            <person name="Oggioni M.R."/>
        </authorList>
    </citation>
    <scope>NUCLEOTIDE SEQUENCE [LARGE SCALE GENOMIC DNA]</scope>
    <source>
        <strain evidence="1 2">WW2834</strain>
    </source>
</reference>
<dbReference type="AlphaFoldDB" id="A0A2A6EFI5"/>
<sequence>MIIEVYESVSILFQQLCTLSNTTSTKSTKGCGNNVLYKREKYKSVVNIFHRNIYRITTSLSIRCKTYCFAFQKRLFCTVKA</sequence>
<comment type="caution">
    <text evidence="1">The sequence shown here is derived from an EMBL/GenBank/DDBJ whole genome shotgun (WGS) entry which is preliminary data.</text>
</comment>
<accession>A0A2A6EFI5</accession>
<evidence type="ECO:0000313" key="1">
    <source>
        <dbReference type="EMBL" id="PDP60232.1"/>
    </source>
</evidence>